<keyword evidence="1" id="KW-1133">Transmembrane helix</keyword>
<reference evidence="2" key="1">
    <citation type="journal article" date="2018" name="Nat. Commun.">
        <title>Diversity and evolution of the emerging Pandoraviridae family.</title>
        <authorList>
            <person name="Legendre M."/>
            <person name="Fabre E."/>
            <person name="Poirot O."/>
            <person name="Jeudy S."/>
            <person name="Lartigue A."/>
            <person name="Alempic J.M."/>
            <person name="Beucher L."/>
            <person name="Philippe N."/>
            <person name="Bertaux L."/>
            <person name="Christo-Foroux E."/>
            <person name="Labadie K."/>
            <person name="Coute Y."/>
            <person name="Abergel C."/>
            <person name="Claverie J.M."/>
        </authorList>
    </citation>
    <scope>NUCLEOTIDE SEQUENCE [LARGE SCALE GENOMIC DNA]</scope>
    <source>
        <strain evidence="2">Macleodensis</strain>
    </source>
</reference>
<dbReference type="GeneID" id="36841570"/>
<accession>A0A2U7UFG5</accession>
<keyword evidence="1" id="KW-0472">Membrane</keyword>
<proteinExistence type="predicted"/>
<dbReference type="KEGG" id="vg:36841570"/>
<dbReference type="Proteomes" id="UP000249758">
    <property type="component" value="Segment"/>
</dbReference>
<keyword evidence="1" id="KW-0812">Transmembrane</keyword>
<dbReference type="RefSeq" id="YP_009481111.1">
    <property type="nucleotide sequence ID" value="NC_037665.1"/>
</dbReference>
<gene>
    <name evidence="2" type="ORF">pmac_cds_427</name>
</gene>
<evidence type="ECO:0000313" key="2">
    <source>
        <dbReference type="EMBL" id="AVK77115.1"/>
    </source>
</evidence>
<name>A0A2U7UFG5_9VIRU</name>
<protein>
    <submittedName>
        <fullName evidence="2">Uncharacterized protein</fullName>
    </submittedName>
</protein>
<sequence>MNLLNLYLLCVLICCAWYGPWFCLLALLIYSMRVCVVILLQALNWRLFHGGGEIEHW</sequence>
<organism evidence="2">
    <name type="scientific">Pandoravirus macleodensis</name>
    <dbReference type="NCBI Taxonomy" id="2107707"/>
    <lineage>
        <taxon>Viruses</taxon>
        <taxon>Pandoravirus</taxon>
    </lineage>
</organism>
<evidence type="ECO:0000256" key="1">
    <source>
        <dbReference type="SAM" id="Phobius"/>
    </source>
</evidence>
<dbReference type="EMBL" id="MG011691">
    <property type="protein sequence ID" value="AVK77115.1"/>
    <property type="molecule type" value="Genomic_DNA"/>
</dbReference>
<feature type="transmembrane region" description="Helical" evidence="1">
    <location>
        <begin position="6"/>
        <end position="30"/>
    </location>
</feature>